<feature type="domain" description="HTH cro/C1-type" evidence="1">
    <location>
        <begin position="16"/>
        <end position="69"/>
    </location>
</feature>
<dbReference type="Proteomes" id="UP000214688">
    <property type="component" value="Chromosome"/>
</dbReference>
<name>A0A223CX87_9BACL</name>
<dbReference type="KEGG" id="tab:CIG75_02300"/>
<dbReference type="InterPro" id="IPR011990">
    <property type="entry name" value="TPR-like_helical_dom_sf"/>
</dbReference>
<gene>
    <name evidence="2" type="ORF">CIG75_02300</name>
</gene>
<dbReference type="SMART" id="SM00530">
    <property type="entry name" value="HTH_XRE"/>
    <property type="match status" value="1"/>
</dbReference>
<evidence type="ECO:0000313" key="2">
    <source>
        <dbReference type="EMBL" id="ASS73922.1"/>
    </source>
</evidence>
<dbReference type="Pfam" id="PF13424">
    <property type="entry name" value="TPR_12"/>
    <property type="match status" value="1"/>
</dbReference>
<dbReference type="Gene3D" id="1.10.260.40">
    <property type="entry name" value="lambda repressor-like DNA-binding domains"/>
    <property type="match status" value="1"/>
</dbReference>
<dbReference type="EMBL" id="CP022657">
    <property type="protein sequence ID" value="ASS73922.1"/>
    <property type="molecule type" value="Genomic_DNA"/>
</dbReference>
<dbReference type="PANTHER" id="PTHR37038:SF14">
    <property type="entry name" value="TRANSCRIPTIONAL ACTIVATOR"/>
    <property type="match status" value="1"/>
</dbReference>
<dbReference type="SMART" id="SM00028">
    <property type="entry name" value="TPR"/>
    <property type="match status" value="3"/>
</dbReference>
<dbReference type="SUPFAM" id="SSF47413">
    <property type="entry name" value="lambda repressor-like DNA-binding domains"/>
    <property type="match status" value="1"/>
</dbReference>
<dbReference type="InterPro" id="IPR001387">
    <property type="entry name" value="Cro/C1-type_HTH"/>
</dbReference>
<proteinExistence type="predicted"/>
<keyword evidence="3" id="KW-1185">Reference proteome</keyword>
<dbReference type="AlphaFoldDB" id="A0A223CX87"/>
<dbReference type="PANTHER" id="PTHR37038">
    <property type="entry name" value="TRANSCRIPTIONAL REGULATOR-RELATED"/>
    <property type="match status" value="1"/>
</dbReference>
<dbReference type="SUPFAM" id="SSF48452">
    <property type="entry name" value="TPR-like"/>
    <property type="match status" value="2"/>
</dbReference>
<dbReference type="InterPro" id="IPR010982">
    <property type="entry name" value="Lambda_DNA-bd_dom_sf"/>
</dbReference>
<reference evidence="2 3" key="1">
    <citation type="journal article" date="2015" name="Int. J. Syst. Evol. Microbiol.">
        <title>Tumebacillus algifaecis sp. nov., isolated from decomposing algal scum.</title>
        <authorList>
            <person name="Wu Y.F."/>
            <person name="Zhang B."/>
            <person name="Xing P."/>
            <person name="Wu Q.L."/>
            <person name="Liu S.J."/>
        </authorList>
    </citation>
    <scope>NUCLEOTIDE SEQUENCE [LARGE SCALE GENOMIC DNA]</scope>
    <source>
        <strain evidence="2 3">THMBR28</strain>
    </source>
</reference>
<dbReference type="CDD" id="cd00093">
    <property type="entry name" value="HTH_XRE"/>
    <property type="match status" value="1"/>
</dbReference>
<organism evidence="2 3">
    <name type="scientific">Tumebacillus algifaecis</name>
    <dbReference type="NCBI Taxonomy" id="1214604"/>
    <lineage>
        <taxon>Bacteria</taxon>
        <taxon>Bacillati</taxon>
        <taxon>Bacillota</taxon>
        <taxon>Bacilli</taxon>
        <taxon>Bacillales</taxon>
        <taxon>Alicyclobacillaceae</taxon>
        <taxon>Tumebacillus</taxon>
    </lineage>
</organism>
<dbReference type="InterPro" id="IPR019734">
    <property type="entry name" value="TPR_rpt"/>
</dbReference>
<dbReference type="OrthoDB" id="252257at2"/>
<accession>A0A223CX87</accession>
<protein>
    <recommendedName>
        <fullName evidence="1">HTH cro/C1-type domain-containing protein</fullName>
    </recommendedName>
</protein>
<sequence length="446" mass="51173">MVVKLNHSYKDIGQRVKAYRLNRGFSQDELAEGICSRQTISFLENGQHLPSTEFMKKIAAKLGISLHEIMVDQVNNLGAKVQLDIIKVYIETADYVNAYPLIEECECRDDLLEYQRRELVLCRAECLIRTGKAEEAIKLLTDQQQRFEMEREADDHFMATLYDKLGTAYYFLPNMTNAHAHYLRAYQLTLRFAEIDLTAARIAYNLGMACRQLNRNSDAIEFLSKAEAFFKNASDIKRLSHTFFELGIAYAMKHEYEQADRCIQESLAIYRSLNAVSTARLARQVHALAVLSQTQPDVALKELQVCASEYEKVGDIVRCIFTNAHLANILINQKKISAAKGYLDNALSRLFDHDAESDPRLVYAYQVNAKYLLEVNDFEKCVEYSFKSSELFDRMGLERDAADSLSLSAKAYHGQGKIDQAYEISQRVNEKLCRLQDQFSKRLEVY</sequence>
<dbReference type="GO" id="GO:0003677">
    <property type="term" value="F:DNA binding"/>
    <property type="evidence" value="ECO:0007669"/>
    <property type="project" value="InterPro"/>
</dbReference>
<dbReference type="PROSITE" id="PS50943">
    <property type="entry name" value="HTH_CROC1"/>
    <property type="match status" value="1"/>
</dbReference>
<dbReference type="Pfam" id="PF01381">
    <property type="entry name" value="HTH_3"/>
    <property type="match status" value="1"/>
</dbReference>
<dbReference type="Gene3D" id="1.25.40.10">
    <property type="entry name" value="Tetratricopeptide repeat domain"/>
    <property type="match status" value="2"/>
</dbReference>
<evidence type="ECO:0000313" key="3">
    <source>
        <dbReference type="Proteomes" id="UP000214688"/>
    </source>
</evidence>
<dbReference type="InterPro" id="IPR053163">
    <property type="entry name" value="HTH-type_regulator_Rgg"/>
</dbReference>
<evidence type="ECO:0000259" key="1">
    <source>
        <dbReference type="PROSITE" id="PS50943"/>
    </source>
</evidence>